<keyword evidence="3" id="KW-1185">Reference proteome</keyword>
<dbReference type="InterPro" id="IPR016040">
    <property type="entry name" value="NAD(P)-bd_dom"/>
</dbReference>
<dbReference type="RefSeq" id="WP_155035688.1">
    <property type="nucleotide sequence ID" value="NZ_JBHTIG010000039.1"/>
</dbReference>
<accession>A0A7K1GLK3</accession>
<evidence type="ECO:0000313" key="3">
    <source>
        <dbReference type="Proteomes" id="UP000488936"/>
    </source>
</evidence>
<dbReference type="Pfam" id="PF13460">
    <property type="entry name" value="NAD_binding_10"/>
    <property type="match status" value="1"/>
</dbReference>
<dbReference type="OrthoDB" id="9798632at2"/>
<proteinExistence type="predicted"/>
<protein>
    <submittedName>
        <fullName evidence="2">NAD(P)H-binding protein</fullName>
    </submittedName>
</protein>
<evidence type="ECO:0000313" key="2">
    <source>
        <dbReference type="EMBL" id="MTH29696.1"/>
    </source>
</evidence>
<comment type="caution">
    <text evidence="2">The sequence shown here is derived from an EMBL/GenBank/DDBJ whole genome shotgun (WGS) entry which is preliminary data.</text>
</comment>
<feature type="domain" description="NAD(P)-binding" evidence="1">
    <location>
        <begin position="7"/>
        <end position="122"/>
    </location>
</feature>
<dbReference type="PANTHER" id="PTHR14097">
    <property type="entry name" value="OXIDOREDUCTASE HTATIP2"/>
    <property type="match status" value="1"/>
</dbReference>
<dbReference type="AlphaFoldDB" id="A0A7K1GLK3"/>
<dbReference type="InterPro" id="IPR036291">
    <property type="entry name" value="NAD(P)-bd_dom_sf"/>
</dbReference>
<dbReference type="EMBL" id="WMJY01000012">
    <property type="protein sequence ID" value="MTH29696.1"/>
    <property type="molecule type" value="Genomic_DNA"/>
</dbReference>
<sequence>MKALIIGATGAVGKVLVRQLLCDDYFTEIVVFIRSEWDLNHPKLIAHIVDFDAIETWKHLIHGDVVFSCLGTTLKQAGSKLKQKHIDHDYVVQFAQYAKSHQVSNFILLSSRGASERSKFFYSQLKGKIEHAILSLRFSNTVIVRPSLMIRPGTDRMGEVISAKILRFFNRVGLFRGYKPIDVFQVASRMRIASKNDYCRRLIIENAEI</sequence>
<organism evidence="2 3">
    <name type="scientific">Myroides pelagicus</name>
    <dbReference type="NCBI Taxonomy" id="270914"/>
    <lineage>
        <taxon>Bacteria</taxon>
        <taxon>Pseudomonadati</taxon>
        <taxon>Bacteroidota</taxon>
        <taxon>Flavobacteriia</taxon>
        <taxon>Flavobacteriales</taxon>
        <taxon>Flavobacteriaceae</taxon>
        <taxon>Myroides</taxon>
    </lineage>
</organism>
<dbReference type="Gene3D" id="3.40.50.720">
    <property type="entry name" value="NAD(P)-binding Rossmann-like Domain"/>
    <property type="match status" value="1"/>
</dbReference>
<dbReference type="PANTHER" id="PTHR14097:SF7">
    <property type="entry name" value="OXIDOREDUCTASE HTATIP2"/>
    <property type="match status" value="1"/>
</dbReference>
<name>A0A7K1GLK3_9FLAO</name>
<reference evidence="2 3" key="1">
    <citation type="journal article" date="2006" name="Int. J. Syst. Evol. Microbiol.">
        <title>Myroides pelagicus sp. nov., isolated from seawater in Thailand.</title>
        <authorList>
            <person name="Yoon J."/>
            <person name="Maneerat S."/>
            <person name="Kawai F."/>
            <person name="Yokota A."/>
        </authorList>
    </citation>
    <scope>NUCLEOTIDE SEQUENCE [LARGE SCALE GENOMIC DNA]</scope>
    <source>
        <strain evidence="2 3">SM1T</strain>
    </source>
</reference>
<gene>
    <name evidence="2" type="ORF">GJV77_07170</name>
</gene>
<dbReference type="Proteomes" id="UP000488936">
    <property type="component" value="Unassembled WGS sequence"/>
</dbReference>
<evidence type="ECO:0000259" key="1">
    <source>
        <dbReference type="Pfam" id="PF13460"/>
    </source>
</evidence>
<dbReference type="SUPFAM" id="SSF51735">
    <property type="entry name" value="NAD(P)-binding Rossmann-fold domains"/>
    <property type="match status" value="1"/>
</dbReference>